<dbReference type="InterPro" id="IPR058624">
    <property type="entry name" value="MdtA-like_HH"/>
</dbReference>
<dbReference type="Gene3D" id="2.40.420.20">
    <property type="match status" value="1"/>
</dbReference>
<dbReference type="NCBIfam" id="TIGR01730">
    <property type="entry name" value="RND_mfp"/>
    <property type="match status" value="1"/>
</dbReference>
<evidence type="ECO:0000256" key="3">
    <source>
        <dbReference type="SAM" id="SignalP"/>
    </source>
</evidence>
<dbReference type="Gene3D" id="2.40.30.170">
    <property type="match status" value="1"/>
</dbReference>
<comment type="caution">
    <text evidence="8">The sequence shown here is derived from an EMBL/GenBank/DDBJ whole genome shotgun (WGS) entry which is preliminary data.</text>
</comment>
<evidence type="ECO:0000259" key="5">
    <source>
        <dbReference type="Pfam" id="PF25917"/>
    </source>
</evidence>
<evidence type="ECO:0000259" key="7">
    <source>
        <dbReference type="Pfam" id="PF25967"/>
    </source>
</evidence>
<evidence type="ECO:0000259" key="6">
    <source>
        <dbReference type="Pfam" id="PF25944"/>
    </source>
</evidence>
<feature type="domain" description="Multidrug resistance protein MdtA-like beta-barrel" evidence="6">
    <location>
        <begin position="215"/>
        <end position="305"/>
    </location>
</feature>
<dbReference type="PROSITE" id="PS51257">
    <property type="entry name" value="PROKAR_LIPOPROTEIN"/>
    <property type="match status" value="1"/>
</dbReference>
<reference evidence="8" key="2">
    <citation type="submission" date="2021-09" db="EMBL/GenBank/DDBJ databases">
        <authorList>
            <person name="Gilroy R."/>
        </authorList>
    </citation>
    <scope>NUCLEOTIDE SEQUENCE</scope>
    <source>
        <strain evidence="8">ChiGjej2B2-19336</strain>
    </source>
</reference>
<dbReference type="GO" id="GO:0030313">
    <property type="term" value="C:cell envelope"/>
    <property type="evidence" value="ECO:0007669"/>
    <property type="project" value="UniProtKB-SubCell"/>
</dbReference>
<dbReference type="InterPro" id="IPR006143">
    <property type="entry name" value="RND_pump_MFP"/>
</dbReference>
<gene>
    <name evidence="8" type="ORF">K8W16_01080</name>
</gene>
<name>A0A921DRP5_9BACT</name>
<sequence length="397" mass="43785">MARLHIFAPALLALPLLLAGCDQLSGLVSKKESAQAPQERVVRVTCVELTPHKVDIQRELTGRTSSYRWAEVRPEVGGILKERCFTEGSLVKEGDVLYRIEPDTYKAALDKARADLASAEANLNVTKLRERRTASMLKTKSVSQQDYDDVKATLRQAQASVQACKAAVDSAEINYRRTEVRAPISGRITLSNYTVGALLTASQASPLATIYQTDPVYVEVSQSTDDLYTLKKQFEKGEGMKSVDPSHIKALLTMHDGEYYPSAGHLNFTGVNVDQTTNTITLRAEFPNPDEMLLPGLFVRVSIVMGEDTQAILAPQKAVLRDLKGKPYVYVLNKDNVAERRFITISHAIGNDWYVTDGLTLGEKIVLNGVHNVRSGMKVQEISEEQMKAEQESGGAE</sequence>
<dbReference type="EMBL" id="DYZA01000021">
    <property type="protein sequence ID" value="HJD96227.1"/>
    <property type="molecule type" value="Genomic_DNA"/>
</dbReference>
<dbReference type="Pfam" id="PF25944">
    <property type="entry name" value="Beta-barrel_RND"/>
    <property type="match status" value="1"/>
</dbReference>
<dbReference type="GO" id="GO:0005886">
    <property type="term" value="C:plasma membrane"/>
    <property type="evidence" value="ECO:0007669"/>
    <property type="project" value="TreeGrafter"/>
</dbReference>
<reference evidence="8" key="1">
    <citation type="journal article" date="2021" name="PeerJ">
        <title>Extensive microbial diversity within the chicken gut microbiome revealed by metagenomics and culture.</title>
        <authorList>
            <person name="Gilroy R."/>
            <person name="Ravi A."/>
            <person name="Getino M."/>
            <person name="Pursley I."/>
            <person name="Horton D.L."/>
            <person name="Alikhan N.F."/>
            <person name="Baker D."/>
            <person name="Gharbi K."/>
            <person name="Hall N."/>
            <person name="Watson M."/>
            <person name="Adriaenssens E.M."/>
            <person name="Foster-Nyarko E."/>
            <person name="Jarju S."/>
            <person name="Secka A."/>
            <person name="Antonio M."/>
            <person name="Oren A."/>
            <person name="Chaudhuri R.R."/>
            <person name="La Ragione R."/>
            <person name="Hildebrand F."/>
            <person name="Pallen M.J."/>
        </authorList>
    </citation>
    <scope>NUCLEOTIDE SEQUENCE</scope>
    <source>
        <strain evidence="8">ChiGjej2B2-19336</strain>
    </source>
</reference>
<evidence type="ECO:0000313" key="9">
    <source>
        <dbReference type="Proteomes" id="UP000698963"/>
    </source>
</evidence>
<dbReference type="Gene3D" id="1.10.287.470">
    <property type="entry name" value="Helix hairpin bin"/>
    <property type="match status" value="1"/>
</dbReference>
<dbReference type="SUPFAM" id="SSF111369">
    <property type="entry name" value="HlyD-like secretion proteins"/>
    <property type="match status" value="1"/>
</dbReference>
<dbReference type="AlphaFoldDB" id="A0A921DRP5"/>
<feature type="domain" description="Multidrug resistance protein MdtA-like C-terminal permuted SH3" evidence="7">
    <location>
        <begin position="310"/>
        <end position="370"/>
    </location>
</feature>
<feature type="domain" description="Multidrug resistance protein MdtA-like alpha-helical hairpin" evidence="4">
    <location>
        <begin position="109"/>
        <end position="175"/>
    </location>
</feature>
<protein>
    <submittedName>
        <fullName evidence="8">Efflux RND transporter periplasmic adaptor subunit</fullName>
    </submittedName>
</protein>
<feature type="domain" description="Multidrug resistance protein MdtA-like barrel-sandwich hybrid" evidence="5">
    <location>
        <begin position="69"/>
        <end position="210"/>
    </location>
</feature>
<evidence type="ECO:0000256" key="2">
    <source>
        <dbReference type="ARBA" id="ARBA00009477"/>
    </source>
</evidence>
<dbReference type="PANTHER" id="PTHR30158:SF3">
    <property type="entry name" value="MULTIDRUG EFFLUX PUMP SUBUNIT ACRA-RELATED"/>
    <property type="match status" value="1"/>
</dbReference>
<comment type="subcellular location">
    <subcellularLocation>
        <location evidence="1">Cell envelope</location>
    </subcellularLocation>
</comment>
<dbReference type="Gene3D" id="2.40.50.100">
    <property type="match status" value="1"/>
</dbReference>
<dbReference type="InterPro" id="IPR058627">
    <property type="entry name" value="MdtA-like_C"/>
</dbReference>
<proteinExistence type="inferred from homology"/>
<dbReference type="Pfam" id="PF25917">
    <property type="entry name" value="BSH_RND"/>
    <property type="match status" value="1"/>
</dbReference>
<dbReference type="RefSeq" id="WP_304120412.1">
    <property type="nucleotide sequence ID" value="NZ_DYZA01000021.1"/>
</dbReference>
<evidence type="ECO:0000313" key="8">
    <source>
        <dbReference type="EMBL" id="HJD96227.1"/>
    </source>
</evidence>
<dbReference type="InterPro" id="IPR058625">
    <property type="entry name" value="MdtA-like_BSH"/>
</dbReference>
<keyword evidence="3" id="KW-0732">Signal</keyword>
<dbReference type="PANTHER" id="PTHR30158">
    <property type="entry name" value="ACRA/E-RELATED COMPONENT OF DRUG EFFLUX TRANSPORTER"/>
    <property type="match status" value="1"/>
</dbReference>
<evidence type="ECO:0000259" key="4">
    <source>
        <dbReference type="Pfam" id="PF25876"/>
    </source>
</evidence>
<dbReference type="GO" id="GO:0046677">
    <property type="term" value="P:response to antibiotic"/>
    <property type="evidence" value="ECO:0007669"/>
    <property type="project" value="TreeGrafter"/>
</dbReference>
<dbReference type="GO" id="GO:0022857">
    <property type="term" value="F:transmembrane transporter activity"/>
    <property type="evidence" value="ECO:0007669"/>
    <property type="project" value="InterPro"/>
</dbReference>
<feature type="chain" id="PRO_5037893762" evidence="3">
    <location>
        <begin position="20"/>
        <end position="397"/>
    </location>
</feature>
<dbReference type="Pfam" id="PF25876">
    <property type="entry name" value="HH_MFP_RND"/>
    <property type="match status" value="1"/>
</dbReference>
<accession>A0A921DRP5</accession>
<comment type="similarity">
    <text evidence="2">Belongs to the membrane fusion protein (MFP) (TC 8.A.1) family.</text>
</comment>
<dbReference type="InterPro" id="IPR058626">
    <property type="entry name" value="MdtA-like_b-barrel"/>
</dbReference>
<dbReference type="FunFam" id="2.40.420.20:FF:000001">
    <property type="entry name" value="Efflux RND transporter periplasmic adaptor subunit"/>
    <property type="match status" value="1"/>
</dbReference>
<dbReference type="Pfam" id="PF25967">
    <property type="entry name" value="RND-MFP_C"/>
    <property type="match status" value="1"/>
</dbReference>
<feature type="signal peptide" evidence="3">
    <location>
        <begin position="1"/>
        <end position="19"/>
    </location>
</feature>
<organism evidence="8 9">
    <name type="scientific">Mailhella massiliensis</name>
    <dbReference type="NCBI Taxonomy" id="1903261"/>
    <lineage>
        <taxon>Bacteria</taxon>
        <taxon>Pseudomonadati</taxon>
        <taxon>Thermodesulfobacteriota</taxon>
        <taxon>Desulfovibrionia</taxon>
        <taxon>Desulfovibrionales</taxon>
        <taxon>Desulfovibrionaceae</taxon>
        <taxon>Mailhella</taxon>
    </lineage>
</organism>
<evidence type="ECO:0000256" key="1">
    <source>
        <dbReference type="ARBA" id="ARBA00004196"/>
    </source>
</evidence>
<dbReference type="Proteomes" id="UP000698963">
    <property type="component" value="Unassembled WGS sequence"/>
</dbReference>